<comment type="caution">
    <text evidence="2">The sequence shown here is derived from an EMBL/GenBank/DDBJ whole genome shotgun (WGS) entry which is preliminary data.</text>
</comment>
<protein>
    <recommendedName>
        <fullName evidence="4">Lipopolysaccharide assembly protein A domain-containing protein</fullName>
    </recommendedName>
</protein>
<feature type="transmembrane region" description="Helical" evidence="1">
    <location>
        <begin position="16"/>
        <end position="35"/>
    </location>
</feature>
<evidence type="ECO:0000313" key="2">
    <source>
        <dbReference type="EMBL" id="MFD1440448.1"/>
    </source>
</evidence>
<name>A0ABW4CVX2_9LACO</name>
<organism evidence="2 3">
    <name type="scientific">Lacticaseibacillus hegangensis</name>
    <dbReference type="NCBI Taxonomy" id="2486010"/>
    <lineage>
        <taxon>Bacteria</taxon>
        <taxon>Bacillati</taxon>
        <taxon>Bacillota</taxon>
        <taxon>Bacilli</taxon>
        <taxon>Lactobacillales</taxon>
        <taxon>Lactobacillaceae</taxon>
        <taxon>Lacticaseibacillus</taxon>
    </lineage>
</organism>
<dbReference type="Proteomes" id="UP001597212">
    <property type="component" value="Unassembled WGS sequence"/>
</dbReference>
<evidence type="ECO:0000313" key="3">
    <source>
        <dbReference type="Proteomes" id="UP001597212"/>
    </source>
</evidence>
<keyword evidence="1" id="KW-1133">Transmembrane helix</keyword>
<feature type="transmembrane region" description="Helical" evidence="1">
    <location>
        <begin position="55"/>
        <end position="74"/>
    </location>
</feature>
<evidence type="ECO:0008006" key="4">
    <source>
        <dbReference type="Google" id="ProtNLM"/>
    </source>
</evidence>
<reference evidence="3" key="1">
    <citation type="journal article" date="2019" name="Int. J. Syst. Evol. Microbiol.">
        <title>The Global Catalogue of Microorganisms (GCM) 10K type strain sequencing project: providing services to taxonomists for standard genome sequencing and annotation.</title>
        <authorList>
            <consortium name="The Broad Institute Genomics Platform"/>
            <consortium name="The Broad Institute Genome Sequencing Center for Infectious Disease"/>
            <person name="Wu L."/>
            <person name="Ma J."/>
        </authorList>
    </citation>
    <scope>NUCLEOTIDE SEQUENCE [LARGE SCALE GENOMIC DNA]</scope>
    <source>
        <strain evidence="3">CCM 8912</strain>
    </source>
</reference>
<dbReference type="EMBL" id="JBHTOK010000015">
    <property type="protein sequence ID" value="MFD1440448.1"/>
    <property type="molecule type" value="Genomic_DNA"/>
</dbReference>
<proteinExistence type="predicted"/>
<accession>A0ABW4CVX2</accession>
<keyword evidence="1" id="KW-0472">Membrane</keyword>
<dbReference type="RefSeq" id="WP_125756068.1">
    <property type="nucleotide sequence ID" value="NZ_JBHTOK010000015.1"/>
</dbReference>
<keyword evidence="1" id="KW-0812">Transmembrane</keyword>
<sequence>MANNVGLEWKRQPWQLGLVGLLLGFLVLIVPLIHWQPAPLLLRDASWPQLSVGGGIAMLLGWTAGLLGLCWLRLKWHPRGQDQ</sequence>
<keyword evidence="3" id="KW-1185">Reference proteome</keyword>
<gene>
    <name evidence="2" type="ORF">ACFQ5K_03460</name>
</gene>
<evidence type="ECO:0000256" key="1">
    <source>
        <dbReference type="SAM" id="Phobius"/>
    </source>
</evidence>